<dbReference type="PIRSF" id="PIRSF023956">
    <property type="entry name" value="Thiopurine_S-methyltransferase"/>
    <property type="match status" value="1"/>
</dbReference>
<dbReference type="GO" id="GO:0010038">
    <property type="term" value="P:response to metal ion"/>
    <property type="evidence" value="ECO:0007669"/>
    <property type="project" value="InterPro"/>
</dbReference>
<comment type="similarity">
    <text evidence="3">Belongs to the class I-like SAM-binding methyltransferase superfamily. TPMT family.</text>
</comment>
<reference evidence="10 11" key="1">
    <citation type="submission" date="2020-02" db="EMBL/GenBank/DDBJ databases">
        <title>Balneolaceae bacterium YR4-1, complete genome.</title>
        <authorList>
            <person name="Li Y."/>
            <person name="Wu S."/>
        </authorList>
    </citation>
    <scope>NUCLEOTIDE SEQUENCE [LARGE SCALE GENOMIC DNA]</scope>
    <source>
        <strain evidence="10 11">YR4-1</strain>
    </source>
</reference>
<evidence type="ECO:0000256" key="5">
    <source>
        <dbReference type="ARBA" id="ARBA00022490"/>
    </source>
</evidence>
<evidence type="ECO:0000256" key="1">
    <source>
        <dbReference type="ARBA" id="ARBA00000903"/>
    </source>
</evidence>
<dbReference type="GO" id="GO:0032259">
    <property type="term" value="P:methylation"/>
    <property type="evidence" value="ECO:0007669"/>
    <property type="project" value="UniProtKB-KW"/>
</dbReference>
<dbReference type="PROSITE" id="PS51585">
    <property type="entry name" value="SAM_MT_TPMT"/>
    <property type="match status" value="1"/>
</dbReference>
<organism evidence="10 11">
    <name type="scientific">Halalkalibaculum roseum</name>
    <dbReference type="NCBI Taxonomy" id="2709311"/>
    <lineage>
        <taxon>Bacteria</taxon>
        <taxon>Pseudomonadati</taxon>
        <taxon>Balneolota</taxon>
        <taxon>Balneolia</taxon>
        <taxon>Balneolales</taxon>
        <taxon>Balneolaceae</taxon>
        <taxon>Halalkalibaculum</taxon>
    </lineage>
</organism>
<proteinExistence type="inferred from homology"/>
<dbReference type="InterPro" id="IPR022474">
    <property type="entry name" value="Thiopur_S-MeTfrase_Se/Te_detox"/>
</dbReference>
<dbReference type="AlphaFoldDB" id="A0A6M1SR79"/>
<evidence type="ECO:0000256" key="3">
    <source>
        <dbReference type="ARBA" id="ARBA00008145"/>
    </source>
</evidence>
<dbReference type="SUPFAM" id="SSF53335">
    <property type="entry name" value="S-adenosyl-L-methionine-dependent methyltransferases"/>
    <property type="match status" value="1"/>
</dbReference>
<sequence length="220" mass="25834">MEISYWKSRWNKGNTGWHMQQVYPNLLAYWPELQLERDATVLVPLCGKSLDLLWLQNQGHRVIGVDVSQNAAEQFFRENGLDYHTSPKASFTVYQGQDISIWCGDFMKLKRSFLPEISAVYDKAALIALTQQQRKLYAKKVIEMCDRDTKILLNTFEYEQEEMNGPPFAVFPEELEELYGKHFTISLLHEESIFEDLVKFHRRGLSSYLIEKVYQLQPKK</sequence>
<evidence type="ECO:0000256" key="4">
    <source>
        <dbReference type="ARBA" id="ARBA00011905"/>
    </source>
</evidence>
<keyword evidence="8" id="KW-0949">S-adenosyl-L-methionine</keyword>
<keyword evidence="6 10" id="KW-0489">Methyltransferase</keyword>
<accession>A0A6M1SR79</accession>
<name>A0A6M1SR79_9BACT</name>
<dbReference type="PANTHER" id="PTHR10259">
    <property type="entry name" value="THIOPURINE S-METHYLTRANSFERASE"/>
    <property type="match status" value="1"/>
</dbReference>
<keyword evidence="5" id="KW-0963">Cytoplasm</keyword>
<dbReference type="EC" id="2.1.1.67" evidence="4 9"/>
<dbReference type="Gene3D" id="3.40.50.150">
    <property type="entry name" value="Vaccinia Virus protein VP39"/>
    <property type="match status" value="1"/>
</dbReference>
<dbReference type="InterPro" id="IPR008854">
    <property type="entry name" value="TPMT"/>
</dbReference>
<dbReference type="PANTHER" id="PTHR10259:SF11">
    <property type="entry name" value="THIOPURINE S-METHYLTRANSFERASE"/>
    <property type="match status" value="1"/>
</dbReference>
<keyword evidence="11" id="KW-1185">Reference proteome</keyword>
<dbReference type="EMBL" id="JAALLT010000004">
    <property type="protein sequence ID" value="NGP77589.1"/>
    <property type="molecule type" value="Genomic_DNA"/>
</dbReference>
<dbReference type="InterPro" id="IPR025835">
    <property type="entry name" value="Thiopurine_S-MeTrfase"/>
</dbReference>
<dbReference type="NCBIfam" id="TIGR03840">
    <property type="entry name" value="TMPT_Se_Te"/>
    <property type="match status" value="1"/>
</dbReference>
<dbReference type="NCBIfam" id="NF009732">
    <property type="entry name" value="PRK13255.1"/>
    <property type="match status" value="1"/>
</dbReference>
<comment type="caution">
    <text evidence="10">The sequence shown here is derived from an EMBL/GenBank/DDBJ whole genome shotgun (WGS) entry which is preliminary data.</text>
</comment>
<keyword evidence="7 10" id="KW-0808">Transferase</keyword>
<protein>
    <recommendedName>
        <fullName evidence="4 9">Thiopurine S-methyltransferase</fullName>
        <ecNumber evidence="4 9">2.1.1.67</ecNumber>
    </recommendedName>
</protein>
<evidence type="ECO:0000313" key="10">
    <source>
        <dbReference type="EMBL" id="NGP77589.1"/>
    </source>
</evidence>
<evidence type="ECO:0000256" key="9">
    <source>
        <dbReference type="NCBIfam" id="TIGR03840"/>
    </source>
</evidence>
<dbReference type="Proteomes" id="UP000473278">
    <property type="component" value="Unassembled WGS sequence"/>
</dbReference>
<dbReference type="HAMAP" id="MF_00812">
    <property type="entry name" value="Thiopur_methtran"/>
    <property type="match status" value="1"/>
</dbReference>
<dbReference type="Pfam" id="PF05724">
    <property type="entry name" value="TPMT"/>
    <property type="match status" value="1"/>
</dbReference>
<dbReference type="RefSeq" id="WP_165143125.1">
    <property type="nucleotide sequence ID" value="NZ_JAALLT010000004.1"/>
</dbReference>
<dbReference type="GO" id="GO:0008119">
    <property type="term" value="F:thiopurine S-methyltransferase activity"/>
    <property type="evidence" value="ECO:0007669"/>
    <property type="project" value="UniProtKB-UniRule"/>
</dbReference>
<dbReference type="GO" id="GO:0005737">
    <property type="term" value="C:cytoplasm"/>
    <property type="evidence" value="ECO:0007669"/>
    <property type="project" value="UniProtKB-SubCell"/>
</dbReference>
<dbReference type="FunFam" id="3.40.50.150:FF:000101">
    <property type="entry name" value="Thiopurine S-methyltransferase"/>
    <property type="match status" value="1"/>
</dbReference>
<evidence type="ECO:0000313" key="11">
    <source>
        <dbReference type="Proteomes" id="UP000473278"/>
    </source>
</evidence>
<evidence type="ECO:0000256" key="6">
    <source>
        <dbReference type="ARBA" id="ARBA00022603"/>
    </source>
</evidence>
<comment type="subcellular location">
    <subcellularLocation>
        <location evidence="2">Cytoplasm</location>
    </subcellularLocation>
</comment>
<dbReference type="InterPro" id="IPR029063">
    <property type="entry name" value="SAM-dependent_MTases_sf"/>
</dbReference>
<evidence type="ECO:0000256" key="2">
    <source>
        <dbReference type="ARBA" id="ARBA00004496"/>
    </source>
</evidence>
<comment type="catalytic activity">
    <reaction evidence="1">
        <text>S-adenosyl-L-methionine + a thiopurine = S-adenosyl-L-homocysteine + a thiopurine S-methylether.</text>
        <dbReference type="EC" id="2.1.1.67"/>
    </reaction>
</comment>
<evidence type="ECO:0000256" key="8">
    <source>
        <dbReference type="ARBA" id="ARBA00022691"/>
    </source>
</evidence>
<gene>
    <name evidence="10" type="ORF">G3570_13150</name>
</gene>
<evidence type="ECO:0000256" key="7">
    <source>
        <dbReference type="ARBA" id="ARBA00022679"/>
    </source>
</evidence>